<keyword evidence="1" id="KW-1133">Transmembrane helix</keyword>
<reference evidence="2 3" key="1">
    <citation type="submission" date="2016-03" db="EMBL/GenBank/DDBJ databases">
        <title>EvidentialGene: Evidence-directed Construction of Genes on Genomes.</title>
        <authorList>
            <person name="Gilbert D.G."/>
            <person name="Choi J.-H."/>
            <person name="Mockaitis K."/>
            <person name="Colbourne J."/>
            <person name="Pfrender M."/>
        </authorList>
    </citation>
    <scope>NUCLEOTIDE SEQUENCE [LARGE SCALE GENOMIC DNA]</scope>
    <source>
        <strain evidence="2 3">Xinb3</strain>
        <tissue evidence="2">Complete organism</tissue>
    </source>
</reference>
<gene>
    <name evidence="2" type="ORF">APZ42_016967</name>
</gene>
<evidence type="ECO:0000313" key="3">
    <source>
        <dbReference type="Proteomes" id="UP000076858"/>
    </source>
</evidence>
<keyword evidence="1" id="KW-0812">Transmembrane</keyword>
<comment type="caution">
    <text evidence="2">The sequence shown here is derived from an EMBL/GenBank/DDBJ whole genome shotgun (WGS) entry which is preliminary data.</text>
</comment>
<evidence type="ECO:0000313" key="2">
    <source>
        <dbReference type="EMBL" id="KZS17348.1"/>
    </source>
</evidence>
<organism evidence="2 3">
    <name type="scientific">Daphnia magna</name>
    <dbReference type="NCBI Taxonomy" id="35525"/>
    <lineage>
        <taxon>Eukaryota</taxon>
        <taxon>Metazoa</taxon>
        <taxon>Ecdysozoa</taxon>
        <taxon>Arthropoda</taxon>
        <taxon>Crustacea</taxon>
        <taxon>Branchiopoda</taxon>
        <taxon>Diplostraca</taxon>
        <taxon>Cladocera</taxon>
        <taxon>Anomopoda</taxon>
        <taxon>Daphniidae</taxon>
        <taxon>Daphnia</taxon>
    </lineage>
</organism>
<name>A0A165A9T6_9CRUS</name>
<keyword evidence="3" id="KW-1185">Reference proteome</keyword>
<protein>
    <submittedName>
        <fullName evidence="2">Uncharacterized protein</fullName>
    </submittedName>
</protein>
<dbReference type="Proteomes" id="UP000076858">
    <property type="component" value="Unassembled WGS sequence"/>
</dbReference>
<dbReference type="AlphaFoldDB" id="A0A165A9T6"/>
<evidence type="ECO:0000256" key="1">
    <source>
        <dbReference type="SAM" id="Phobius"/>
    </source>
</evidence>
<keyword evidence="1" id="KW-0472">Membrane</keyword>
<sequence>MVAAPKECKLLSTDGSRSFFEGKYQNTLKKSLFKKNGVFRMWGLSWTCSSSSRSVFFFSFLFILFLFSQIA</sequence>
<proteinExistence type="predicted"/>
<feature type="transmembrane region" description="Helical" evidence="1">
    <location>
        <begin position="44"/>
        <end position="67"/>
    </location>
</feature>
<accession>A0A165A9T6</accession>
<dbReference type="EMBL" id="LRGB01000642">
    <property type="protein sequence ID" value="KZS17348.1"/>
    <property type="molecule type" value="Genomic_DNA"/>
</dbReference>